<dbReference type="KEGG" id="lvs:LOKVESSMR4R_01765"/>
<dbReference type="RefSeq" id="WP_087207591.1">
    <property type="nucleotide sequence ID" value="NZ_CP021431.1"/>
</dbReference>
<name>A0A1Y0EC57_9RHOB</name>
<dbReference type="SUPFAM" id="SSF103025">
    <property type="entry name" value="Folate-binding domain"/>
    <property type="match status" value="1"/>
</dbReference>
<proteinExistence type="predicted"/>
<dbReference type="Pfam" id="PF04268">
    <property type="entry name" value="SoxG"/>
    <property type="match status" value="1"/>
</dbReference>
<evidence type="ECO:0000313" key="1">
    <source>
        <dbReference type="EMBL" id="ARU01078.1"/>
    </source>
</evidence>
<dbReference type="Gene3D" id="3.30.1360.120">
    <property type="entry name" value="Probable tRNA modification gtpase trme, domain 1"/>
    <property type="match status" value="1"/>
</dbReference>
<protein>
    <submittedName>
        <fullName evidence="1">Sarcosine oxidase, gamma subunit family</fullName>
    </submittedName>
</protein>
<dbReference type="Proteomes" id="UP000195273">
    <property type="component" value="Chromosome"/>
</dbReference>
<dbReference type="STRING" id="1122181.GCA_000382265_03564"/>
<dbReference type="OrthoDB" id="9814782at2"/>
<organism evidence="1 2">
    <name type="scientific">Yoonia vestfoldensis</name>
    <dbReference type="NCBI Taxonomy" id="245188"/>
    <lineage>
        <taxon>Bacteria</taxon>
        <taxon>Pseudomonadati</taxon>
        <taxon>Pseudomonadota</taxon>
        <taxon>Alphaproteobacteria</taxon>
        <taxon>Rhodobacterales</taxon>
        <taxon>Paracoccaceae</taxon>
        <taxon>Yoonia</taxon>
    </lineage>
</organism>
<dbReference type="InterPro" id="IPR027266">
    <property type="entry name" value="TrmE/GcvT-like"/>
</dbReference>
<keyword evidence="2" id="KW-1185">Reference proteome</keyword>
<sequence length="187" mass="19779">MSDAISALQGRTTSGEVTIREAGLCGMITLRGDLSNTKLRAICKKITGQSFPAKGKISATGAVGLGWMSPDEILLLLPYEEVTEALAQIDAALAGQHYLAENVSDARALIHVEGGFAREVLAKLTPADLHPARFGPGDLRRSHLGQVAAAFWMTQPDHFTVICFRSVADYAHELLVASAKAGPVGAL</sequence>
<gene>
    <name evidence="1" type="ORF">LOKVESSMR4R_01765</name>
</gene>
<dbReference type="AlphaFoldDB" id="A0A1Y0EC57"/>
<dbReference type="EMBL" id="CP021431">
    <property type="protein sequence ID" value="ARU01078.1"/>
    <property type="molecule type" value="Genomic_DNA"/>
</dbReference>
<evidence type="ECO:0000313" key="2">
    <source>
        <dbReference type="Proteomes" id="UP000195273"/>
    </source>
</evidence>
<reference evidence="1 2" key="1">
    <citation type="submission" date="2017-05" db="EMBL/GenBank/DDBJ databases">
        <title>Genome Sequence of Loktanella vestfoldensis Strain SMR4r Isolated from a Culture of the Diatom Skeletonema marinoi.</title>
        <authorList>
            <person name="Topel M."/>
            <person name="Pinder M.I.M."/>
            <person name="Johansson O.N."/>
            <person name="Kourtchenko O."/>
            <person name="Godhe A."/>
            <person name="Clarke A.K."/>
        </authorList>
    </citation>
    <scope>NUCLEOTIDE SEQUENCE [LARGE SCALE GENOMIC DNA]</scope>
    <source>
        <strain evidence="1 2">SMR4r</strain>
    </source>
</reference>
<accession>A0A1Y0EC57</accession>
<dbReference type="Gene3D" id="3.30.70.1520">
    <property type="entry name" value="Heterotetrameric sarcosine oxidase"/>
    <property type="match status" value="1"/>
</dbReference>
<dbReference type="InterPro" id="IPR007375">
    <property type="entry name" value="SoxG"/>
</dbReference>